<evidence type="ECO:0000313" key="1">
    <source>
        <dbReference type="EMBL" id="KAF6740845.1"/>
    </source>
</evidence>
<evidence type="ECO:0000313" key="2">
    <source>
        <dbReference type="Proteomes" id="UP000521943"/>
    </source>
</evidence>
<dbReference type="Proteomes" id="UP000521943">
    <property type="component" value="Unassembled WGS sequence"/>
</dbReference>
<dbReference type="InterPro" id="IPR046521">
    <property type="entry name" value="DUF6698"/>
</dbReference>
<organism evidence="1 2">
    <name type="scientific">Ephemerocybe angulata</name>
    <dbReference type="NCBI Taxonomy" id="980116"/>
    <lineage>
        <taxon>Eukaryota</taxon>
        <taxon>Fungi</taxon>
        <taxon>Dikarya</taxon>
        <taxon>Basidiomycota</taxon>
        <taxon>Agaricomycotina</taxon>
        <taxon>Agaricomycetes</taxon>
        <taxon>Agaricomycetidae</taxon>
        <taxon>Agaricales</taxon>
        <taxon>Agaricineae</taxon>
        <taxon>Psathyrellaceae</taxon>
        <taxon>Ephemerocybe</taxon>
    </lineage>
</organism>
<feature type="non-terminal residue" evidence="1">
    <location>
        <position position="1"/>
    </location>
</feature>
<protein>
    <submittedName>
        <fullName evidence="1">Uncharacterized protein</fullName>
    </submittedName>
</protein>
<proteinExistence type="predicted"/>
<gene>
    <name evidence="1" type="ORF">DFP72DRAFT_838418</name>
</gene>
<dbReference type="EMBL" id="JACGCI010000475">
    <property type="protein sequence ID" value="KAF6740845.1"/>
    <property type="molecule type" value="Genomic_DNA"/>
</dbReference>
<dbReference type="AlphaFoldDB" id="A0A8H6H6G2"/>
<dbReference type="OrthoDB" id="2995928at2759"/>
<accession>A0A8H6H6G2</accession>
<reference evidence="1 2" key="1">
    <citation type="submission" date="2020-07" db="EMBL/GenBank/DDBJ databases">
        <title>Comparative genomics of pyrophilous fungi reveals a link between fire events and developmental genes.</title>
        <authorList>
            <consortium name="DOE Joint Genome Institute"/>
            <person name="Steindorff A.S."/>
            <person name="Carver A."/>
            <person name="Calhoun S."/>
            <person name="Stillman K."/>
            <person name="Liu H."/>
            <person name="Lipzen A."/>
            <person name="Pangilinan J."/>
            <person name="Labutti K."/>
            <person name="Bruns T.D."/>
            <person name="Grigoriev I.V."/>
        </authorList>
    </citation>
    <scope>NUCLEOTIDE SEQUENCE [LARGE SCALE GENOMIC DNA]</scope>
    <source>
        <strain evidence="1 2">CBS 144469</strain>
    </source>
</reference>
<dbReference type="Pfam" id="PF20414">
    <property type="entry name" value="DUF6698"/>
    <property type="match status" value="1"/>
</dbReference>
<sequence length="313" mass="35293">TDPLVSHGRHFGRAIDAFCKPFPLIKEGVAGHVRLSARVITKADLSPQEKREHRVFQELLKLSPGLDNRVLKASEQELHYIADMFRKGAAASRGDDTKSLKSVIIDWITPPGGSLVPPLSRNIKTDRGYYHYTTGRLLCPVVLDWEDEEVRKSLRSGEIVVSGNDWHSFLYVGYKLNPEKPWEGFLRSDLLLSAFKHVFTSPSSVERDVRATRSGNAELHGMQSVTVGSLAYIATMVVRFALSSNSVFTRNDKATASEIFYRDIVNFLEKETEKKEVEALLGWWNSFVYLLFSFSHQPLTTSQANFPSLSCRV</sequence>
<keyword evidence="2" id="KW-1185">Reference proteome</keyword>
<comment type="caution">
    <text evidence="1">The sequence shown here is derived from an EMBL/GenBank/DDBJ whole genome shotgun (WGS) entry which is preliminary data.</text>
</comment>
<name>A0A8H6H6G2_9AGAR</name>